<dbReference type="Gene3D" id="1.10.357.10">
    <property type="entry name" value="Tetracycline Repressor, domain 2"/>
    <property type="match status" value="1"/>
</dbReference>
<comment type="caution">
    <text evidence="4">The sequence shown here is derived from an EMBL/GenBank/DDBJ whole genome shotgun (WGS) entry which is preliminary data.</text>
</comment>
<evidence type="ECO:0000313" key="5">
    <source>
        <dbReference type="Proteomes" id="UP000318093"/>
    </source>
</evidence>
<protein>
    <recommendedName>
        <fullName evidence="3">Tetracyclin repressor-like C-terminal domain-containing protein</fullName>
    </recommendedName>
</protein>
<sequence>MHPEFRRRLSAFFARWEESVDRGLRVRVARREFRRDLETRRMATALISQIEGAVLLMKAHRRADPIEAGLGTLLKFMESR</sequence>
<accession>A0A537JML8</accession>
<dbReference type="InterPro" id="IPR011075">
    <property type="entry name" value="TetR_C"/>
</dbReference>
<evidence type="ECO:0000256" key="1">
    <source>
        <dbReference type="ARBA" id="ARBA00023015"/>
    </source>
</evidence>
<gene>
    <name evidence="4" type="ORF">E6H03_01495</name>
</gene>
<dbReference type="EMBL" id="VBAN01000048">
    <property type="protein sequence ID" value="TMI84720.1"/>
    <property type="molecule type" value="Genomic_DNA"/>
</dbReference>
<name>A0A537JML8_9BACT</name>
<keyword evidence="1" id="KW-0805">Transcription regulation</keyword>
<evidence type="ECO:0000313" key="4">
    <source>
        <dbReference type="EMBL" id="TMI84720.1"/>
    </source>
</evidence>
<dbReference type="InterPro" id="IPR036271">
    <property type="entry name" value="Tet_transcr_reg_TetR-rel_C_sf"/>
</dbReference>
<feature type="domain" description="Tetracyclin repressor-like C-terminal" evidence="3">
    <location>
        <begin position="2"/>
        <end position="68"/>
    </location>
</feature>
<reference evidence="4 5" key="1">
    <citation type="journal article" date="2019" name="Nat. Microbiol.">
        <title>Mediterranean grassland soil C-N compound turnover is dependent on rainfall and depth, and is mediated by genomically divergent microorganisms.</title>
        <authorList>
            <person name="Diamond S."/>
            <person name="Andeer P.F."/>
            <person name="Li Z."/>
            <person name="Crits-Christoph A."/>
            <person name="Burstein D."/>
            <person name="Anantharaman K."/>
            <person name="Lane K.R."/>
            <person name="Thomas B.C."/>
            <person name="Pan C."/>
            <person name="Northen T.R."/>
            <person name="Banfield J.F."/>
        </authorList>
    </citation>
    <scope>NUCLEOTIDE SEQUENCE [LARGE SCALE GENOMIC DNA]</scope>
    <source>
        <strain evidence="4">NP_6</strain>
    </source>
</reference>
<evidence type="ECO:0000256" key="2">
    <source>
        <dbReference type="ARBA" id="ARBA00023163"/>
    </source>
</evidence>
<evidence type="ECO:0000259" key="3">
    <source>
        <dbReference type="Pfam" id="PF16925"/>
    </source>
</evidence>
<organism evidence="4 5">
    <name type="scientific">Candidatus Segetimicrobium genomatis</name>
    <dbReference type="NCBI Taxonomy" id="2569760"/>
    <lineage>
        <taxon>Bacteria</taxon>
        <taxon>Bacillati</taxon>
        <taxon>Candidatus Sysuimicrobiota</taxon>
        <taxon>Candidatus Sysuimicrobiia</taxon>
        <taxon>Candidatus Sysuimicrobiales</taxon>
        <taxon>Candidatus Segetimicrobiaceae</taxon>
        <taxon>Candidatus Segetimicrobium</taxon>
    </lineage>
</organism>
<keyword evidence="2" id="KW-0804">Transcription</keyword>
<proteinExistence type="predicted"/>
<dbReference type="Proteomes" id="UP000318093">
    <property type="component" value="Unassembled WGS sequence"/>
</dbReference>
<dbReference type="AlphaFoldDB" id="A0A537JML8"/>
<dbReference type="SUPFAM" id="SSF48498">
    <property type="entry name" value="Tetracyclin repressor-like, C-terminal domain"/>
    <property type="match status" value="1"/>
</dbReference>
<dbReference type="Pfam" id="PF16925">
    <property type="entry name" value="TetR_C_13"/>
    <property type="match status" value="1"/>
</dbReference>